<dbReference type="RefSeq" id="WP_014229298.1">
    <property type="nucleotide sequence ID" value="NC_016612.1"/>
</dbReference>
<evidence type="ECO:0000313" key="5">
    <source>
        <dbReference type="Proteomes" id="UP000007843"/>
    </source>
</evidence>
<protein>
    <submittedName>
        <fullName evidence="4">GCN5-related N-acetyltransferase</fullName>
    </submittedName>
</protein>
<keyword evidence="1 4" id="KW-0808">Transferase</keyword>
<evidence type="ECO:0000256" key="2">
    <source>
        <dbReference type="ARBA" id="ARBA00023315"/>
    </source>
</evidence>
<evidence type="ECO:0000259" key="3">
    <source>
        <dbReference type="PROSITE" id="PS51186"/>
    </source>
</evidence>
<keyword evidence="2" id="KW-0012">Acyltransferase</keyword>
<accession>A0A0H3HBF4</accession>
<dbReference type="PANTHER" id="PTHR43420:SF47">
    <property type="entry name" value="N-ACETYLTRANSFERASE DOMAIN-CONTAINING PROTEIN"/>
    <property type="match status" value="1"/>
</dbReference>
<dbReference type="InterPro" id="IPR050680">
    <property type="entry name" value="YpeA/RimI_acetyltransf"/>
</dbReference>
<sequence length="159" mass="17682">MIVLRPMRDTEYPAYLDYFIPDYAAEISANYALSPVAALAQAQREIAADLPDGVNTRGQVLCCLFDDSDGAEKRVGYLWYKPDEEMRSAFICDFYIYPAFQGQGLGKQAMAAFEHALKSQGIGQIKLRVAGDNQRARHLYDAAGFRVTGVNMSKNIPTD</sequence>
<dbReference type="AlphaFoldDB" id="A0A0H3HBF4"/>
<proteinExistence type="predicted"/>
<reference evidence="4 5" key="1">
    <citation type="journal article" date="2012" name="J. Bacteriol.">
        <title>Complete genome sequence of Klebsiella oxytoca KCTC 1686, used in production of 2,3-butanediol.</title>
        <authorList>
            <person name="Shin S.H."/>
            <person name="Kim S."/>
            <person name="Kim J.Y."/>
            <person name="Lee S."/>
            <person name="Um Y."/>
            <person name="Oh M.K."/>
            <person name="Kim Y.R."/>
            <person name="Lee J."/>
            <person name="Yang K.S."/>
        </authorList>
    </citation>
    <scope>NUCLEOTIDE SEQUENCE [LARGE SCALE GENOMIC DNA]</scope>
    <source>
        <strain evidence="5">ATCC 8724 / DSM 4798 / JCM 20051 / NBRC 3318 / NRRL B-199 / KCTC 1686</strain>
    </source>
</reference>
<name>A0A0H3HBF4_KLEM8</name>
<evidence type="ECO:0000313" key="4">
    <source>
        <dbReference type="EMBL" id="AEX05749.1"/>
    </source>
</evidence>
<dbReference type="CDD" id="cd04301">
    <property type="entry name" value="NAT_SF"/>
    <property type="match status" value="1"/>
</dbReference>
<dbReference type="PROSITE" id="PS51186">
    <property type="entry name" value="GNAT"/>
    <property type="match status" value="1"/>
</dbReference>
<evidence type="ECO:0000256" key="1">
    <source>
        <dbReference type="ARBA" id="ARBA00022679"/>
    </source>
</evidence>
<organism evidence="4 5">
    <name type="scientific">Klebsiella michiganensis (strain ATCC 8724 / DSM 4798 / JCM 20051 / NBRC 3318 / NRRL B-199 / KCTC 1686 / BUCSAV 143 / CCM 1901)</name>
    <dbReference type="NCBI Taxonomy" id="1006551"/>
    <lineage>
        <taxon>Bacteria</taxon>
        <taxon>Pseudomonadati</taxon>
        <taxon>Pseudomonadota</taxon>
        <taxon>Gammaproteobacteria</taxon>
        <taxon>Enterobacterales</taxon>
        <taxon>Enterobacteriaceae</taxon>
        <taxon>Klebsiella/Raoultella group</taxon>
        <taxon>Klebsiella</taxon>
    </lineage>
</organism>
<dbReference type="Gene3D" id="3.40.630.30">
    <property type="match status" value="1"/>
</dbReference>
<dbReference type="HOGENOM" id="CLU_122305_1_0_6"/>
<dbReference type="KEGG" id="kox:KOX_20135"/>
<dbReference type="PANTHER" id="PTHR43420">
    <property type="entry name" value="ACETYLTRANSFERASE"/>
    <property type="match status" value="1"/>
</dbReference>
<gene>
    <name evidence="4" type="ordered locus">KOX_20135</name>
</gene>
<dbReference type="InterPro" id="IPR016181">
    <property type="entry name" value="Acyl_CoA_acyltransferase"/>
</dbReference>
<dbReference type="EMBL" id="CP003218">
    <property type="protein sequence ID" value="AEX05749.1"/>
    <property type="molecule type" value="Genomic_DNA"/>
</dbReference>
<dbReference type="PATRIC" id="fig|1006551.4.peg.4033"/>
<feature type="domain" description="N-acetyltransferase" evidence="3">
    <location>
        <begin position="2"/>
        <end position="159"/>
    </location>
</feature>
<dbReference type="InterPro" id="IPR000182">
    <property type="entry name" value="GNAT_dom"/>
</dbReference>
<dbReference type="GO" id="GO:0016747">
    <property type="term" value="F:acyltransferase activity, transferring groups other than amino-acyl groups"/>
    <property type="evidence" value="ECO:0007669"/>
    <property type="project" value="InterPro"/>
</dbReference>
<dbReference type="Pfam" id="PF00583">
    <property type="entry name" value="Acetyltransf_1"/>
    <property type="match status" value="1"/>
</dbReference>
<dbReference type="SUPFAM" id="SSF55729">
    <property type="entry name" value="Acyl-CoA N-acyltransferases (Nat)"/>
    <property type="match status" value="1"/>
</dbReference>
<dbReference type="Proteomes" id="UP000007843">
    <property type="component" value="Chromosome"/>
</dbReference>